<dbReference type="InterPro" id="IPR046828">
    <property type="entry name" value="RepSA"/>
</dbReference>
<dbReference type="Pfam" id="PF20199">
    <property type="entry name" value="RepSA"/>
    <property type="match status" value="1"/>
</dbReference>
<dbReference type="Proteomes" id="UP000292003">
    <property type="component" value="Unassembled WGS sequence"/>
</dbReference>
<comment type="caution">
    <text evidence="2">The sequence shown here is derived from an EMBL/GenBank/DDBJ whole genome shotgun (WGS) entry which is preliminary data.</text>
</comment>
<dbReference type="AlphaFoldDB" id="A0A4Q7JB08"/>
<dbReference type="OrthoDB" id="3203793at2"/>
<evidence type="ECO:0000313" key="3">
    <source>
        <dbReference type="Proteomes" id="UP000292003"/>
    </source>
</evidence>
<feature type="region of interest" description="Disordered" evidence="1">
    <location>
        <begin position="459"/>
        <end position="480"/>
    </location>
</feature>
<sequence length="530" mass="58487">MTASTTTLTPSTTPVLGVGAVAEYSPFPAATPAHLNRASDPGYGWWLSHVMPAAACSQPVRLRVAAQWLDNDGRVTEVDRISDSMPDGMLYVACKNRRATVCPGCAETYRADMYHLIKAGLLGGKGVPDTVVNHPCLFVTFTAPSFGLVHTASRPGARRPCTPRRNPVRCPHGVLLACWTFHTPEDQRTGEPLCRECYDYEHQAVWNLHAGELWRRTTIAINRQLAAHAKTLGRQTAVRLQYAKVAEYQHRGAVHFHALIRLDGYDPNDKDQVLTPHPAITVDHLHSYITSAVHATSFDTAPHPRKQDGWEISWGEQLDIRPVSLVGADLDDRGDLTTTAVAGYLAKYATKATEDAGHVSRRLTAESIRYYTTEDTHQNRQLQACWSLGQYPLWCTSAAQRAEWDHGPDHGPQRSLPGWGGLQRWAHMLGYGGHFATKSRRYSTTLGALRAVRRAYQIGQSTQDSQPPESTPLDDDPDGAQANLIVTHTFDGVGWLTTGDAQLANTAAAKAREHRLTAREEHDALINGRR</sequence>
<dbReference type="EMBL" id="SFCC01000006">
    <property type="protein sequence ID" value="RZQ63414.1"/>
    <property type="molecule type" value="Genomic_DNA"/>
</dbReference>
<protein>
    <recommendedName>
        <fullName evidence="4">Plasmid replication initiator protein</fullName>
    </recommendedName>
</protein>
<feature type="compositionally biased region" description="Polar residues" evidence="1">
    <location>
        <begin position="459"/>
        <end position="468"/>
    </location>
</feature>
<proteinExistence type="predicted"/>
<dbReference type="RefSeq" id="WP_130475667.1">
    <property type="nucleotide sequence ID" value="NZ_SFCC01000006.1"/>
</dbReference>
<evidence type="ECO:0008006" key="4">
    <source>
        <dbReference type="Google" id="ProtNLM"/>
    </source>
</evidence>
<evidence type="ECO:0000313" key="2">
    <source>
        <dbReference type="EMBL" id="RZQ63414.1"/>
    </source>
</evidence>
<name>A0A4Q7JB08_9PSEU</name>
<evidence type="ECO:0000256" key="1">
    <source>
        <dbReference type="SAM" id="MobiDB-lite"/>
    </source>
</evidence>
<keyword evidence="3" id="KW-1185">Reference proteome</keyword>
<reference evidence="2 3" key="1">
    <citation type="submission" date="2019-02" db="EMBL/GenBank/DDBJ databases">
        <title>Draft genome sequence of Amycolatopsis sp. 8-3EHSu isolated from roots of Suaeda maritima.</title>
        <authorList>
            <person name="Duangmal K."/>
            <person name="Chantavorakit T."/>
        </authorList>
    </citation>
    <scope>NUCLEOTIDE SEQUENCE [LARGE SCALE GENOMIC DNA]</scope>
    <source>
        <strain evidence="2 3">8-3EHSu</strain>
    </source>
</reference>
<organism evidence="2 3">
    <name type="scientific">Amycolatopsis suaedae</name>
    <dbReference type="NCBI Taxonomy" id="2510978"/>
    <lineage>
        <taxon>Bacteria</taxon>
        <taxon>Bacillati</taxon>
        <taxon>Actinomycetota</taxon>
        <taxon>Actinomycetes</taxon>
        <taxon>Pseudonocardiales</taxon>
        <taxon>Pseudonocardiaceae</taxon>
        <taxon>Amycolatopsis</taxon>
    </lineage>
</organism>
<accession>A0A4Q7JB08</accession>
<gene>
    <name evidence="2" type="ORF">EWH70_13285</name>
</gene>